<gene>
    <name evidence="2" type="ORF">L207DRAFT_507148</name>
</gene>
<dbReference type="EMBL" id="KZ613939">
    <property type="protein sequence ID" value="PMD46219.1"/>
    <property type="molecule type" value="Genomic_DNA"/>
</dbReference>
<dbReference type="STRING" id="1149755.A0A2J6S623"/>
<name>A0A2J6S623_HYAVF</name>
<dbReference type="PANTHER" id="PTHR12652">
    <property type="entry name" value="PEROXISOMAL BIOGENESIS FACTOR 11"/>
    <property type="match status" value="1"/>
</dbReference>
<dbReference type="OrthoDB" id="10005898at2759"/>
<sequence length="304" mass="33914">MSEIQGLPPPDTAPEKAIPLPISTPPSNPIPSLNTLQSWLPLYLSKTDATISHLSRVLSTPSGTDTFLLTICYTSLLSSSLLSSLSLHRIRAAVQRIISQAIALPPNTTVIIDTSSLPPSRLLIASRRLKALSDLISDFRIFVRLWGLLSIYKWGKRVYNSPPADTLVRRIVYTQVASNIAFQYLENGAYLASKGVLGWGKEKQSRAWIWSSRFWMLHVGLDFVRLWREAGLRTSKGKSNPGSDEEIKWTAKWRREMVVNAAWAPLTLHWSLEEGFASDFWVGVLGSVAGLAGFRELWRTTGQI</sequence>
<evidence type="ECO:0000313" key="2">
    <source>
        <dbReference type="EMBL" id="PMD46219.1"/>
    </source>
</evidence>
<keyword evidence="3" id="KW-1185">Reference proteome</keyword>
<evidence type="ECO:0000256" key="1">
    <source>
        <dbReference type="SAM" id="MobiDB-lite"/>
    </source>
</evidence>
<protein>
    <recommendedName>
        <fullName evidence="4">Peroxin 11C</fullName>
    </recommendedName>
</protein>
<reference evidence="2 3" key="1">
    <citation type="submission" date="2016-04" db="EMBL/GenBank/DDBJ databases">
        <title>A degradative enzymes factory behind the ericoid mycorrhizal symbiosis.</title>
        <authorList>
            <consortium name="DOE Joint Genome Institute"/>
            <person name="Martino E."/>
            <person name="Morin E."/>
            <person name="Grelet G."/>
            <person name="Kuo A."/>
            <person name="Kohler A."/>
            <person name="Daghino S."/>
            <person name="Barry K."/>
            <person name="Choi C."/>
            <person name="Cichocki N."/>
            <person name="Clum A."/>
            <person name="Copeland A."/>
            <person name="Hainaut M."/>
            <person name="Haridas S."/>
            <person name="Labutti K."/>
            <person name="Lindquist E."/>
            <person name="Lipzen A."/>
            <person name="Khouja H.-R."/>
            <person name="Murat C."/>
            <person name="Ohm R."/>
            <person name="Olson A."/>
            <person name="Spatafora J."/>
            <person name="Veneault-Fourrey C."/>
            <person name="Henrissat B."/>
            <person name="Grigoriev I."/>
            <person name="Martin F."/>
            <person name="Perotto S."/>
        </authorList>
    </citation>
    <scope>NUCLEOTIDE SEQUENCE [LARGE SCALE GENOMIC DNA]</scope>
    <source>
        <strain evidence="2 3">F</strain>
    </source>
</reference>
<feature type="region of interest" description="Disordered" evidence="1">
    <location>
        <begin position="1"/>
        <end position="24"/>
    </location>
</feature>
<dbReference type="Proteomes" id="UP000235786">
    <property type="component" value="Unassembled WGS sequence"/>
</dbReference>
<proteinExistence type="predicted"/>
<accession>A0A2J6S623</accession>
<evidence type="ECO:0000313" key="3">
    <source>
        <dbReference type="Proteomes" id="UP000235786"/>
    </source>
</evidence>
<evidence type="ECO:0008006" key="4">
    <source>
        <dbReference type="Google" id="ProtNLM"/>
    </source>
</evidence>
<dbReference type="PANTHER" id="PTHR12652:SF25">
    <property type="entry name" value="MICROBODY (PEROXISOME) PROLIFERATION PROTEIN PEROXIN 11C (EUROFUNG)"/>
    <property type="match status" value="1"/>
</dbReference>
<dbReference type="AlphaFoldDB" id="A0A2J6S623"/>
<organism evidence="2 3">
    <name type="scientific">Hyaloscypha variabilis (strain UAMH 11265 / GT02V1 / F)</name>
    <name type="common">Meliniomyces variabilis</name>
    <dbReference type="NCBI Taxonomy" id="1149755"/>
    <lineage>
        <taxon>Eukaryota</taxon>
        <taxon>Fungi</taxon>
        <taxon>Dikarya</taxon>
        <taxon>Ascomycota</taxon>
        <taxon>Pezizomycotina</taxon>
        <taxon>Leotiomycetes</taxon>
        <taxon>Helotiales</taxon>
        <taxon>Hyaloscyphaceae</taxon>
        <taxon>Hyaloscypha</taxon>
        <taxon>Hyaloscypha variabilis</taxon>
    </lineage>
</organism>